<name>A0ABP1S8M5_9HEXA</name>
<protein>
    <recommendedName>
        <fullName evidence="2">C2H2-type domain-containing protein</fullName>
    </recommendedName>
</protein>
<dbReference type="SMART" id="SM00355">
    <property type="entry name" value="ZnF_C2H2"/>
    <property type="match status" value="2"/>
</dbReference>
<dbReference type="InterPro" id="IPR013087">
    <property type="entry name" value="Znf_C2H2_type"/>
</dbReference>
<feature type="region of interest" description="Disordered" evidence="1">
    <location>
        <begin position="242"/>
        <end position="261"/>
    </location>
</feature>
<accession>A0ABP1S8M5</accession>
<evidence type="ECO:0000259" key="2">
    <source>
        <dbReference type="PROSITE" id="PS00028"/>
    </source>
</evidence>
<dbReference type="SUPFAM" id="SSF57667">
    <property type="entry name" value="beta-beta-alpha zinc fingers"/>
    <property type="match status" value="1"/>
</dbReference>
<dbReference type="PROSITE" id="PS00028">
    <property type="entry name" value="ZINC_FINGER_C2H2_1"/>
    <property type="match status" value="1"/>
</dbReference>
<feature type="compositionally biased region" description="Low complexity" evidence="1">
    <location>
        <begin position="278"/>
        <end position="290"/>
    </location>
</feature>
<comment type="caution">
    <text evidence="3">The sequence shown here is derived from an EMBL/GenBank/DDBJ whole genome shotgun (WGS) entry which is preliminary data.</text>
</comment>
<feature type="compositionally biased region" description="Low complexity" evidence="1">
    <location>
        <begin position="377"/>
        <end position="399"/>
    </location>
</feature>
<dbReference type="InterPro" id="IPR036236">
    <property type="entry name" value="Znf_C2H2_sf"/>
</dbReference>
<evidence type="ECO:0000313" key="3">
    <source>
        <dbReference type="EMBL" id="CAL8146496.1"/>
    </source>
</evidence>
<sequence length="428" mass="47454">MEEGNVQVPDQDTSQHSPLNNGNQFPPIDQGQYLIVPIMHRPMGLDPGMFLQRTPLWCPWKAKVNNSCSVIAISKELYIHGIKIINKFLGSDPHNREYYIKCGACEFTLASQQFGGSPTEREGYLPYETALIDMNIHVARNHKALEPLKGGRPFSTSPRPKRRYRCRKASTTLRKPYFYRNLPSFICDVCGRSVRNLARHKQIHLNHKREVCQRCGLIFSARLSMIRHMTRHCIYSSLNIPTTNSSSETSPPNIQEDPSPVVVDGGTIAQRDCDRSESPSSSSATAPAPEQNQNQQIDCSEDDLDILCVESSAARLLCNGVDIYLCTSASKKMYVQCGLCSYTVPTRSVVDGMEVYELAEMETHILNSHVQQAATATTSSSSEAIGISSQIGNGSSSQSMHIGEGEVQNENNDTGENSYNVICESLTP</sequence>
<feature type="compositionally biased region" description="Polar residues" evidence="1">
    <location>
        <begin position="408"/>
        <end position="428"/>
    </location>
</feature>
<dbReference type="EMBL" id="CAXLJM020000164">
    <property type="protein sequence ID" value="CAL8146496.1"/>
    <property type="molecule type" value="Genomic_DNA"/>
</dbReference>
<dbReference type="Proteomes" id="UP001642540">
    <property type="component" value="Unassembled WGS sequence"/>
</dbReference>
<keyword evidence="4" id="KW-1185">Reference proteome</keyword>
<proteinExistence type="predicted"/>
<reference evidence="3 4" key="1">
    <citation type="submission" date="2024-08" db="EMBL/GenBank/DDBJ databases">
        <authorList>
            <person name="Cucini C."/>
            <person name="Frati F."/>
        </authorList>
    </citation>
    <scope>NUCLEOTIDE SEQUENCE [LARGE SCALE GENOMIC DNA]</scope>
</reference>
<feature type="compositionally biased region" description="Polar residues" evidence="1">
    <location>
        <begin position="8"/>
        <end position="24"/>
    </location>
</feature>
<gene>
    <name evidence="3" type="ORF">ODALV1_LOCUS30835</name>
</gene>
<dbReference type="Gene3D" id="3.30.160.60">
    <property type="entry name" value="Classic Zinc Finger"/>
    <property type="match status" value="1"/>
</dbReference>
<feature type="compositionally biased region" description="Low complexity" evidence="1">
    <location>
        <begin position="242"/>
        <end position="254"/>
    </location>
</feature>
<feature type="region of interest" description="Disordered" evidence="1">
    <location>
        <begin position="377"/>
        <end position="428"/>
    </location>
</feature>
<evidence type="ECO:0000256" key="1">
    <source>
        <dbReference type="SAM" id="MobiDB-lite"/>
    </source>
</evidence>
<feature type="domain" description="C2H2-type" evidence="2">
    <location>
        <begin position="212"/>
        <end position="232"/>
    </location>
</feature>
<organism evidence="3 4">
    <name type="scientific">Orchesella dallaii</name>
    <dbReference type="NCBI Taxonomy" id="48710"/>
    <lineage>
        <taxon>Eukaryota</taxon>
        <taxon>Metazoa</taxon>
        <taxon>Ecdysozoa</taxon>
        <taxon>Arthropoda</taxon>
        <taxon>Hexapoda</taxon>
        <taxon>Collembola</taxon>
        <taxon>Entomobryomorpha</taxon>
        <taxon>Entomobryoidea</taxon>
        <taxon>Orchesellidae</taxon>
        <taxon>Orchesellinae</taxon>
        <taxon>Orchesella</taxon>
    </lineage>
</organism>
<feature type="region of interest" description="Disordered" evidence="1">
    <location>
        <begin position="271"/>
        <end position="296"/>
    </location>
</feature>
<feature type="region of interest" description="Disordered" evidence="1">
    <location>
        <begin position="1"/>
        <end position="26"/>
    </location>
</feature>
<evidence type="ECO:0000313" key="4">
    <source>
        <dbReference type="Proteomes" id="UP001642540"/>
    </source>
</evidence>